<keyword evidence="3" id="KW-1185">Reference proteome</keyword>
<accession>I5C3A8</accession>
<sequence length="462" mass="52499">MQFSYQEGKEVVSIPFLPVYNQSGEVEALADETGTALLPVGEIFLIQSLFFRDTLFQVPNVTSSTFFLQVEDLALEAVHVTSFAQADSHVQALSQSMQKKYIQTPHLGTFTGYSLVTQKGQVLDFFEAAGLSLLSGNVKWKPWDFSTDNTSGSAYNRFVPMEQRRSFHWTLAGDTLPSKAVDYEDRTKSYVLTPFYAREIYRALEVSGPLDEKSSAYYAFKYGAEGEEGVIYFTIKDRLKADENLPVFLVGEGKIYPSSSGDRVEKVRFSFSSYRYINFELGRTLRNREMSGQLEVIYGHKENLIYPKEISLEAKFFGQLNLGRPRPFEPGEAVSISEKIYLEGYTPLEKEEAKVLNAAMGYIGLESMVAYAPAYWSLASTVPKEQFKKIAADLRRRLPLEQQFQENSGKRLHPFTQQEEMRGRNKKGKEGDFSAQFLAYIEKTMPVLRQLWIDAQKPSAEK</sequence>
<evidence type="ECO:0000256" key="1">
    <source>
        <dbReference type="SAM" id="MobiDB-lite"/>
    </source>
</evidence>
<dbReference type="Proteomes" id="UP000005551">
    <property type="component" value="Unassembled WGS sequence"/>
</dbReference>
<proteinExistence type="predicted"/>
<evidence type="ECO:0000313" key="3">
    <source>
        <dbReference type="Proteomes" id="UP000005551"/>
    </source>
</evidence>
<organism evidence="2 3">
    <name type="scientific">Nitritalea halalkaliphila LW7</name>
    <dbReference type="NCBI Taxonomy" id="1189621"/>
    <lineage>
        <taxon>Bacteria</taxon>
        <taxon>Pseudomonadati</taxon>
        <taxon>Bacteroidota</taxon>
        <taxon>Cytophagia</taxon>
        <taxon>Cytophagales</taxon>
        <taxon>Cyclobacteriaceae</taxon>
        <taxon>Nitritalea</taxon>
    </lineage>
</organism>
<feature type="compositionally biased region" description="Basic and acidic residues" evidence="1">
    <location>
        <begin position="419"/>
        <end position="429"/>
    </location>
</feature>
<name>I5C3A8_9BACT</name>
<protein>
    <submittedName>
        <fullName evidence="2">Uncharacterized protein</fullName>
    </submittedName>
</protein>
<dbReference type="RefSeq" id="WP_009055179.1">
    <property type="nucleotide sequence ID" value="NZ_AJYA01000022.1"/>
</dbReference>
<dbReference type="AlphaFoldDB" id="I5C3A8"/>
<evidence type="ECO:0000313" key="2">
    <source>
        <dbReference type="EMBL" id="EIM76310.1"/>
    </source>
</evidence>
<comment type="caution">
    <text evidence="2">The sequence shown here is derived from an EMBL/GenBank/DDBJ whole genome shotgun (WGS) entry which is preliminary data.</text>
</comment>
<dbReference type="EMBL" id="AJYA01000022">
    <property type="protein sequence ID" value="EIM76310.1"/>
    <property type="molecule type" value="Genomic_DNA"/>
</dbReference>
<gene>
    <name evidence="2" type="ORF">A3SI_10879</name>
</gene>
<feature type="region of interest" description="Disordered" evidence="1">
    <location>
        <begin position="406"/>
        <end position="429"/>
    </location>
</feature>
<reference evidence="2 3" key="1">
    <citation type="submission" date="2012-05" db="EMBL/GenBank/DDBJ databases">
        <title>Genome sequence of Nitritalea halalkaliphila LW7.</title>
        <authorList>
            <person name="Jangir P.K."/>
            <person name="Singh A."/>
            <person name="Shivaji S."/>
            <person name="Sharma R."/>
        </authorList>
    </citation>
    <scope>NUCLEOTIDE SEQUENCE [LARGE SCALE GENOMIC DNA]</scope>
    <source>
        <strain evidence="2 3">LW7</strain>
    </source>
</reference>
<dbReference type="OrthoDB" id="815361at2"/>